<dbReference type="EMBL" id="BGPR01002942">
    <property type="protein sequence ID" value="GBM81380.1"/>
    <property type="molecule type" value="Genomic_DNA"/>
</dbReference>
<keyword evidence="2" id="KW-1185">Reference proteome</keyword>
<gene>
    <name evidence="1" type="ORF">AVEN_167360_1</name>
</gene>
<sequence>MWAAGDHWDISRRHKLLYEIQITEIGPVVCAGVLLIRNQRCFAACANSAPDDDRLWMLAMFNHCRGARSVYRPDHIVLGVMSLLDGRKLRISEKESLPELTCGQSQKFSASLEPHELVFFNEKLNF</sequence>
<accession>A0A4Y2IUN8</accession>
<comment type="caution">
    <text evidence="1">The sequence shown here is derived from an EMBL/GenBank/DDBJ whole genome shotgun (WGS) entry which is preliminary data.</text>
</comment>
<reference evidence="1 2" key="1">
    <citation type="journal article" date="2019" name="Sci. Rep.">
        <title>Orb-weaving spider Araneus ventricosus genome elucidates the spidroin gene catalogue.</title>
        <authorList>
            <person name="Kono N."/>
            <person name="Nakamura H."/>
            <person name="Ohtoshi R."/>
            <person name="Moran D.A.P."/>
            <person name="Shinohara A."/>
            <person name="Yoshida Y."/>
            <person name="Fujiwara M."/>
            <person name="Mori M."/>
            <person name="Tomita M."/>
            <person name="Arakawa K."/>
        </authorList>
    </citation>
    <scope>NUCLEOTIDE SEQUENCE [LARGE SCALE GENOMIC DNA]</scope>
</reference>
<evidence type="ECO:0000313" key="1">
    <source>
        <dbReference type="EMBL" id="GBM81380.1"/>
    </source>
</evidence>
<organism evidence="1 2">
    <name type="scientific">Araneus ventricosus</name>
    <name type="common">Orbweaver spider</name>
    <name type="synonym">Epeira ventricosa</name>
    <dbReference type="NCBI Taxonomy" id="182803"/>
    <lineage>
        <taxon>Eukaryota</taxon>
        <taxon>Metazoa</taxon>
        <taxon>Ecdysozoa</taxon>
        <taxon>Arthropoda</taxon>
        <taxon>Chelicerata</taxon>
        <taxon>Arachnida</taxon>
        <taxon>Araneae</taxon>
        <taxon>Araneomorphae</taxon>
        <taxon>Entelegynae</taxon>
        <taxon>Araneoidea</taxon>
        <taxon>Araneidae</taxon>
        <taxon>Araneus</taxon>
    </lineage>
</organism>
<protein>
    <submittedName>
        <fullName evidence="1">Uncharacterized protein</fullName>
    </submittedName>
</protein>
<dbReference type="Proteomes" id="UP000499080">
    <property type="component" value="Unassembled WGS sequence"/>
</dbReference>
<dbReference type="AlphaFoldDB" id="A0A4Y2IUN8"/>
<evidence type="ECO:0000313" key="2">
    <source>
        <dbReference type="Proteomes" id="UP000499080"/>
    </source>
</evidence>
<proteinExistence type="predicted"/>
<name>A0A4Y2IUN8_ARAVE</name>